<proteinExistence type="predicted"/>
<dbReference type="GO" id="GO:0009279">
    <property type="term" value="C:cell outer membrane"/>
    <property type="evidence" value="ECO:0007669"/>
    <property type="project" value="UniProtKB-SubCell"/>
</dbReference>
<dbReference type="InterPro" id="IPR006665">
    <property type="entry name" value="OmpA-like"/>
</dbReference>
<protein>
    <submittedName>
        <fullName evidence="8">Root adhesin</fullName>
    </submittedName>
</protein>
<feature type="compositionally biased region" description="Low complexity" evidence="5">
    <location>
        <begin position="217"/>
        <end position="231"/>
    </location>
</feature>
<evidence type="ECO:0000256" key="3">
    <source>
        <dbReference type="ARBA" id="ARBA00023237"/>
    </source>
</evidence>
<keyword evidence="9" id="KW-1185">Reference proteome</keyword>
<evidence type="ECO:0000313" key="8">
    <source>
        <dbReference type="EMBL" id="CTQ45046.1"/>
    </source>
</evidence>
<accession>A0A0M6Y4M1</accession>
<dbReference type="PANTHER" id="PTHR30329">
    <property type="entry name" value="STATOR ELEMENT OF FLAGELLAR MOTOR COMPLEX"/>
    <property type="match status" value="1"/>
</dbReference>
<keyword evidence="3" id="KW-0998">Cell outer membrane</keyword>
<sequence>MNGVRFAWKMLFLALVTVVLIQSPANASEEFFEGGWTLQRDASSLRFQSVKNLTIVESSSFAEFEGGIDDTGNASVRVFLDSIDTKIDLRNVRMRFLFFETFEFPEAVISTKIDASALADLPTVKRKTIPLAFNLDLHGVSKPFEANVTVTYLSEDLVAVSSTAPVSVAASDFALGGGIKKLEEAAGVVIVPSATVSFDFVFARKSGETNEDDADDQTQQAAASQPAASTALEPEGNLDNEACTGRFEILSRTDNIYFPSGSSQLDPRSQPLLNSLVDIIMRCPELTIEVGGHTDSDGSDTSNLALSERRAGAVKQYLVSKNVPDSRIRSVGYGESRPVAPNTSAEGKQRNRRIEFVVVE</sequence>
<feature type="region of interest" description="Disordered" evidence="5">
    <location>
        <begin position="208"/>
        <end position="238"/>
    </location>
</feature>
<keyword evidence="6" id="KW-0732">Signal</keyword>
<feature type="chain" id="PRO_5005807482" evidence="6">
    <location>
        <begin position="28"/>
        <end position="360"/>
    </location>
</feature>
<name>A0A0M6Y4M1_9HYPH</name>
<dbReference type="SUPFAM" id="SSF103088">
    <property type="entry name" value="OmpA-like"/>
    <property type="match status" value="1"/>
</dbReference>
<evidence type="ECO:0000256" key="1">
    <source>
        <dbReference type="ARBA" id="ARBA00004442"/>
    </source>
</evidence>
<dbReference type="InterPro" id="IPR006664">
    <property type="entry name" value="OMP_bac"/>
</dbReference>
<evidence type="ECO:0000256" key="5">
    <source>
        <dbReference type="SAM" id="MobiDB-lite"/>
    </source>
</evidence>
<evidence type="ECO:0000313" key="9">
    <source>
        <dbReference type="Proteomes" id="UP000048926"/>
    </source>
</evidence>
<gene>
    <name evidence="8" type="primary">oprF_5</name>
    <name evidence="8" type="ORF">LAL4801_03493</name>
</gene>
<comment type="subcellular location">
    <subcellularLocation>
        <location evidence="1">Cell outer membrane</location>
    </subcellularLocation>
</comment>
<keyword evidence="2 4" id="KW-0472">Membrane</keyword>
<feature type="signal peptide" evidence="6">
    <location>
        <begin position="1"/>
        <end position="27"/>
    </location>
</feature>
<dbReference type="Pfam" id="PF04264">
    <property type="entry name" value="YceI"/>
    <property type="match status" value="1"/>
</dbReference>
<dbReference type="Gene3D" id="3.30.1330.60">
    <property type="entry name" value="OmpA-like domain"/>
    <property type="match status" value="1"/>
</dbReference>
<dbReference type="STRING" id="187304.B0E33_05875"/>
<dbReference type="InterPro" id="IPR036737">
    <property type="entry name" value="OmpA-like_sf"/>
</dbReference>
<reference evidence="9" key="1">
    <citation type="submission" date="2015-07" db="EMBL/GenBank/DDBJ databases">
        <authorList>
            <person name="Rodrigo-Torres Lidia"/>
            <person name="Arahal R.David."/>
        </authorList>
    </citation>
    <scope>NUCLEOTIDE SEQUENCE [LARGE SCALE GENOMIC DNA]</scope>
    <source>
        <strain evidence="9">CECT 4801</strain>
    </source>
</reference>
<dbReference type="OrthoDB" id="5525824at2"/>
<dbReference type="EMBL" id="CXST01000002">
    <property type="protein sequence ID" value="CTQ45046.1"/>
    <property type="molecule type" value="Genomic_DNA"/>
</dbReference>
<dbReference type="AlphaFoldDB" id="A0A0M6Y4M1"/>
<organism evidence="8 9">
    <name type="scientific">Roseibium aggregatum</name>
    <dbReference type="NCBI Taxonomy" id="187304"/>
    <lineage>
        <taxon>Bacteria</taxon>
        <taxon>Pseudomonadati</taxon>
        <taxon>Pseudomonadota</taxon>
        <taxon>Alphaproteobacteria</taxon>
        <taxon>Hyphomicrobiales</taxon>
        <taxon>Stappiaceae</taxon>
        <taxon>Roseibium</taxon>
    </lineage>
</organism>
<dbReference type="Pfam" id="PF00691">
    <property type="entry name" value="OmpA"/>
    <property type="match status" value="1"/>
</dbReference>
<dbReference type="SUPFAM" id="SSF101874">
    <property type="entry name" value="YceI-like"/>
    <property type="match status" value="1"/>
</dbReference>
<dbReference type="SMART" id="SM00867">
    <property type="entry name" value="YceI"/>
    <property type="match status" value="1"/>
</dbReference>
<dbReference type="PANTHER" id="PTHR30329:SF21">
    <property type="entry name" value="LIPOPROTEIN YIAD-RELATED"/>
    <property type="match status" value="1"/>
</dbReference>
<dbReference type="RefSeq" id="WP_055657946.1">
    <property type="nucleotide sequence ID" value="NZ_CXST01000002.1"/>
</dbReference>
<evidence type="ECO:0000256" key="6">
    <source>
        <dbReference type="SAM" id="SignalP"/>
    </source>
</evidence>
<dbReference type="InterPro" id="IPR007372">
    <property type="entry name" value="Lipid/polyisoprenoid-bd_YceI"/>
</dbReference>
<evidence type="ECO:0000256" key="4">
    <source>
        <dbReference type="PROSITE-ProRule" id="PRU00473"/>
    </source>
</evidence>
<dbReference type="Gene3D" id="2.40.128.110">
    <property type="entry name" value="Lipid/polyisoprenoid-binding, YceI-like"/>
    <property type="match status" value="1"/>
</dbReference>
<evidence type="ECO:0000259" key="7">
    <source>
        <dbReference type="PROSITE" id="PS51123"/>
    </source>
</evidence>
<evidence type="ECO:0000256" key="2">
    <source>
        <dbReference type="ARBA" id="ARBA00023136"/>
    </source>
</evidence>
<dbReference type="Proteomes" id="UP000048926">
    <property type="component" value="Unassembled WGS sequence"/>
</dbReference>
<dbReference type="InterPro" id="IPR036761">
    <property type="entry name" value="TTHA0802/YceI-like_sf"/>
</dbReference>
<dbReference type="PROSITE" id="PS51123">
    <property type="entry name" value="OMPA_2"/>
    <property type="match status" value="1"/>
</dbReference>
<dbReference type="PRINTS" id="PR01021">
    <property type="entry name" value="OMPADOMAIN"/>
</dbReference>
<feature type="domain" description="OmpA-like" evidence="7">
    <location>
        <begin position="245"/>
        <end position="360"/>
    </location>
</feature>
<dbReference type="InterPro" id="IPR050330">
    <property type="entry name" value="Bact_OuterMem_StrucFunc"/>
</dbReference>
<dbReference type="CDD" id="cd07185">
    <property type="entry name" value="OmpA_C-like"/>
    <property type="match status" value="1"/>
</dbReference>